<dbReference type="InterPro" id="IPR042087">
    <property type="entry name" value="DNA_pol_B_thumb"/>
</dbReference>
<dbReference type="InterPro" id="IPR036397">
    <property type="entry name" value="RNaseH_sf"/>
</dbReference>
<evidence type="ECO:0000256" key="2">
    <source>
        <dbReference type="ARBA" id="ARBA00022679"/>
    </source>
</evidence>
<protein>
    <recommendedName>
        <fullName evidence="8">DNA polymerase</fullName>
        <ecNumber evidence="8">2.7.7.7</ecNumber>
    </recommendedName>
</protein>
<dbReference type="Proteomes" id="UP000244773">
    <property type="component" value="Segment"/>
</dbReference>
<dbReference type="InterPro" id="IPR043502">
    <property type="entry name" value="DNA/RNA_pol_sf"/>
</dbReference>
<proteinExistence type="inferred from homology"/>
<dbReference type="GO" id="GO:0045004">
    <property type="term" value="P:DNA replication proofreading"/>
    <property type="evidence" value="ECO:0007669"/>
    <property type="project" value="TreeGrafter"/>
</dbReference>
<sequence length="1191" mass="136407">MKFQIVDWEVSDVPETEIPECFVTDTHSRFQDDEDDAPRYLYTVIVYGRTKEGKSVCLKLTQFQPYFYLKVDGIKDYTPHLSNISRHIISNCFHLKREIQHIVIGKKCDFYGFSANEKKECVIVTFDSWRAMRSVASKLRSSAFKYQNKLITLYETRVEPLMRLLHSREIKSTGWVEIEDSKIEFENWGATDICGTTSYKNVDPLEVDDIAPMLMASFDIECTVESDIFGDFPVAIKSYRRIANNIKDTLEIAMKYDLDPYKAKELIQIVIFYTLGMKDVEGRFADTVNWMNRNNASCLTQRVLGSVRTKETLSTTALYNYLYIIVDDLFSYATGDIKYEDKSQPSGPVEQIDSLLSKTLPPLKGDPVIQIGVTCNTIGNTECSSKWISVLNSCDHIPGVEVESYETEEEVIMAFARYIRKSSPDLITGYNIFGFDMKYLHERTLELGISDKFLRTISRLNTHPAKFVEKRLSSSALGDNVFWMLDIPGIVSLDLMKVVMRDHKLESYKLDNVAQHFTGEKKRDVPPKDIFRLQNGTSKDRSVVADYCVQDCALCNVLLEKLKVVVNAIAMASMSHVPISYIFLRGQGVKILSLVSYYCRKRDMIIKDLPKKLEEPDEDAPLWKRNRYRQEAEAQEFMEKPDDIEVQGAIVLEPDVGFYVDDPVAVCDYASLYPSSILSHGISPDAWVKDDSMRKHPDYTYKDVSYEIYEGKGDDKKVVGMETLTFAIKKNVDVYDPNTLSIIPAIERILLMGRKSIRKKAKHKKVVTKDGTEYVGDYSELDGDRIKINGVVLKNDDVVSVNNFYNQFMQDVLDGQQLSYKLLANSVYGQLGARTSDIRDMKLAACVTSVGRSLIISAKDFIHKNGGTVVYGDTDSVFCTFPVYDPVTGERLKGKDALPYVIEKTQYIGKEFTKTILPPPHDLEYEKTFWPLLLLAKKKYVGNMYEEDPEKFKLKYMGVVLKRRDNAPIVRRVISTLLDVLLNEIDVTKALDNMLKVIDDVVNANVPIEELVITKTLRAEYKDRSRIAHAVLAQRIGERDPGNAPQINDRIPMVHIRVPAKKGEKILQGDKVEDPEYVQSAGLEPDMEYYLENQIMNPTIQMLAALLEKIPGYNKPIGYYERKTDEYTLQYKNDTSRNLTEETIRKKVREAIDKIRQEEVRKLVFEPKLAKIRNKYKGQLDLTTMGFFFKM</sequence>
<gene>
    <name evidence="11" type="ORF">TetV_567</name>
</gene>
<dbReference type="Gene3D" id="1.10.287.690">
    <property type="entry name" value="Helix hairpin bin"/>
    <property type="match status" value="1"/>
</dbReference>
<dbReference type="Gene3D" id="3.90.1600.10">
    <property type="entry name" value="Palm domain of DNA polymerase"/>
    <property type="match status" value="1"/>
</dbReference>
<evidence type="ECO:0000259" key="10">
    <source>
        <dbReference type="Pfam" id="PF03104"/>
    </source>
</evidence>
<evidence type="ECO:0000256" key="7">
    <source>
        <dbReference type="ARBA" id="ARBA00049244"/>
    </source>
</evidence>
<evidence type="ECO:0000313" key="11">
    <source>
        <dbReference type="EMBL" id="AUF82649.1"/>
    </source>
</evidence>
<feature type="domain" description="DNA-directed DNA polymerase family B exonuclease" evidence="10">
    <location>
        <begin position="152"/>
        <end position="228"/>
    </location>
</feature>
<dbReference type="PROSITE" id="PS00116">
    <property type="entry name" value="DNA_POLYMERASE_B"/>
    <property type="match status" value="1"/>
</dbReference>
<dbReference type="SMART" id="SM00486">
    <property type="entry name" value="POLBc"/>
    <property type="match status" value="1"/>
</dbReference>
<dbReference type="Gene3D" id="3.30.420.10">
    <property type="entry name" value="Ribonuclease H-like superfamily/Ribonuclease H"/>
    <property type="match status" value="1"/>
</dbReference>
<feature type="domain" description="DNA-directed DNA polymerase family B multifunctional" evidence="9">
    <location>
        <begin position="806"/>
        <end position="1104"/>
    </location>
</feature>
<evidence type="ECO:0000256" key="8">
    <source>
        <dbReference type="RuleBase" id="RU000442"/>
    </source>
</evidence>
<dbReference type="PANTHER" id="PTHR10322:SF23">
    <property type="entry name" value="DNA POLYMERASE DELTA CATALYTIC SUBUNIT"/>
    <property type="match status" value="1"/>
</dbReference>
<keyword evidence="4 8" id="KW-0239">DNA-directed DNA polymerase</keyword>
<dbReference type="SUPFAM" id="SSF56672">
    <property type="entry name" value="DNA/RNA polymerases"/>
    <property type="match status" value="1"/>
</dbReference>
<dbReference type="Gene3D" id="3.30.342.10">
    <property type="entry name" value="DNA Polymerase, chain B, domain 1"/>
    <property type="match status" value="1"/>
</dbReference>
<evidence type="ECO:0000259" key="9">
    <source>
        <dbReference type="Pfam" id="PF00136"/>
    </source>
</evidence>
<name>A0A2P0VPD0_9VIRU</name>
<dbReference type="GO" id="GO:0006287">
    <property type="term" value="P:base-excision repair, gap-filling"/>
    <property type="evidence" value="ECO:0007669"/>
    <property type="project" value="TreeGrafter"/>
</dbReference>
<comment type="similarity">
    <text evidence="1 8">Belongs to the DNA polymerase type-B family.</text>
</comment>
<dbReference type="InterPro" id="IPR006133">
    <property type="entry name" value="DNA-dir_DNA_pol_B_exonuc"/>
</dbReference>
<feature type="domain" description="DNA-directed DNA polymerase family B exonuclease" evidence="10">
    <location>
        <begin position="360"/>
        <end position="513"/>
    </location>
</feature>
<keyword evidence="5" id="KW-1194">Viral DNA replication</keyword>
<dbReference type="GO" id="GO:0008296">
    <property type="term" value="F:3'-5'-DNA exonuclease activity"/>
    <property type="evidence" value="ECO:0007669"/>
    <property type="project" value="TreeGrafter"/>
</dbReference>
<accession>A0A2P0VPD0</accession>
<organism evidence="11">
    <name type="scientific">Tetraselmis virus 1</name>
    <dbReference type="NCBI Taxonomy" id="2060617"/>
    <lineage>
        <taxon>Viruses</taxon>
        <taxon>Varidnaviria</taxon>
        <taxon>Bamfordvirae</taxon>
        <taxon>Nucleocytoviricota</taxon>
        <taxon>Megaviricetes</taxon>
        <taxon>Imitervirales</taxon>
        <taxon>Allomimiviridae</taxon>
        <taxon>Oceanusvirus</taxon>
        <taxon>Oceanusvirus kaneohense</taxon>
    </lineage>
</organism>
<evidence type="ECO:0000256" key="3">
    <source>
        <dbReference type="ARBA" id="ARBA00022695"/>
    </source>
</evidence>
<dbReference type="InterPro" id="IPR017964">
    <property type="entry name" value="DNA-dir_DNA_pol_B_CS"/>
</dbReference>
<dbReference type="Pfam" id="PF03104">
    <property type="entry name" value="DNA_pol_B_exo1"/>
    <property type="match status" value="2"/>
</dbReference>
<feature type="domain" description="DNA-directed DNA polymerase family B multifunctional" evidence="9">
    <location>
        <begin position="577"/>
        <end position="765"/>
    </location>
</feature>
<dbReference type="PRINTS" id="PR00106">
    <property type="entry name" value="DNAPOLB"/>
</dbReference>
<keyword evidence="3 8" id="KW-0548">Nucleotidyltransferase</keyword>
<dbReference type="GO" id="GO:0006297">
    <property type="term" value="P:nucleotide-excision repair, DNA gap filling"/>
    <property type="evidence" value="ECO:0007669"/>
    <property type="project" value="TreeGrafter"/>
</dbReference>
<keyword evidence="6 8" id="KW-0238">DNA-binding</keyword>
<keyword evidence="2 8" id="KW-0808">Transferase</keyword>
<evidence type="ECO:0000313" key="12">
    <source>
        <dbReference type="Proteomes" id="UP000244773"/>
    </source>
</evidence>
<dbReference type="GO" id="GO:0039693">
    <property type="term" value="P:viral DNA genome replication"/>
    <property type="evidence" value="ECO:0007669"/>
    <property type="project" value="UniProtKB-KW"/>
</dbReference>
<dbReference type="Pfam" id="PF00136">
    <property type="entry name" value="DNA_pol_B"/>
    <property type="match status" value="2"/>
</dbReference>
<evidence type="ECO:0000256" key="6">
    <source>
        <dbReference type="ARBA" id="ARBA00023125"/>
    </source>
</evidence>
<evidence type="ECO:0000256" key="4">
    <source>
        <dbReference type="ARBA" id="ARBA00022932"/>
    </source>
</evidence>
<reference evidence="11" key="1">
    <citation type="journal article" date="2018" name="Virology">
        <title>A giant virus infecting green algae encodes key fermentation genes.</title>
        <authorList>
            <person name="Schvarcz C.R."/>
            <person name="Steward G.F."/>
        </authorList>
    </citation>
    <scope>NUCLEOTIDE SEQUENCE [LARGE SCALE GENOMIC DNA]</scope>
</reference>
<dbReference type="InterPro" id="IPR050240">
    <property type="entry name" value="DNA_pol_type-B"/>
</dbReference>
<dbReference type="GO" id="GO:0003677">
    <property type="term" value="F:DNA binding"/>
    <property type="evidence" value="ECO:0007669"/>
    <property type="project" value="UniProtKB-KW"/>
</dbReference>
<dbReference type="Gene3D" id="1.10.132.60">
    <property type="entry name" value="DNA polymerase family B, C-terminal domain"/>
    <property type="match status" value="1"/>
</dbReference>
<dbReference type="GO" id="GO:0003887">
    <property type="term" value="F:DNA-directed DNA polymerase activity"/>
    <property type="evidence" value="ECO:0007669"/>
    <property type="project" value="UniProtKB-KW"/>
</dbReference>
<keyword evidence="12" id="KW-1185">Reference proteome</keyword>
<dbReference type="EMBL" id="KY322437">
    <property type="protein sequence ID" value="AUF82649.1"/>
    <property type="molecule type" value="Genomic_DNA"/>
</dbReference>
<evidence type="ECO:0000256" key="1">
    <source>
        <dbReference type="ARBA" id="ARBA00005755"/>
    </source>
</evidence>
<dbReference type="InterPro" id="IPR006134">
    <property type="entry name" value="DNA-dir_DNA_pol_B_multi_dom"/>
</dbReference>
<dbReference type="InterPro" id="IPR023211">
    <property type="entry name" value="DNA_pol_palm_dom_sf"/>
</dbReference>
<dbReference type="InterPro" id="IPR012337">
    <property type="entry name" value="RNaseH-like_sf"/>
</dbReference>
<dbReference type="EC" id="2.7.7.7" evidence="8"/>
<keyword evidence="8" id="KW-0235">DNA replication</keyword>
<evidence type="ECO:0000256" key="5">
    <source>
        <dbReference type="ARBA" id="ARBA00023109"/>
    </source>
</evidence>
<dbReference type="GO" id="GO:0000166">
    <property type="term" value="F:nucleotide binding"/>
    <property type="evidence" value="ECO:0007669"/>
    <property type="project" value="InterPro"/>
</dbReference>
<dbReference type="SUPFAM" id="SSF53098">
    <property type="entry name" value="Ribonuclease H-like"/>
    <property type="match status" value="1"/>
</dbReference>
<comment type="catalytic activity">
    <reaction evidence="7 8">
        <text>DNA(n) + a 2'-deoxyribonucleoside 5'-triphosphate = DNA(n+1) + diphosphate</text>
        <dbReference type="Rhea" id="RHEA:22508"/>
        <dbReference type="Rhea" id="RHEA-COMP:17339"/>
        <dbReference type="Rhea" id="RHEA-COMP:17340"/>
        <dbReference type="ChEBI" id="CHEBI:33019"/>
        <dbReference type="ChEBI" id="CHEBI:61560"/>
        <dbReference type="ChEBI" id="CHEBI:173112"/>
        <dbReference type="EC" id="2.7.7.7"/>
    </reaction>
</comment>
<dbReference type="InterPro" id="IPR006172">
    <property type="entry name" value="DNA-dir_DNA_pol_B"/>
</dbReference>
<dbReference type="PANTHER" id="PTHR10322">
    <property type="entry name" value="DNA POLYMERASE CATALYTIC SUBUNIT"/>
    <property type="match status" value="1"/>
</dbReference>